<evidence type="ECO:0000256" key="5">
    <source>
        <dbReference type="SAM" id="MobiDB-lite"/>
    </source>
</evidence>
<reference evidence="8 9" key="1">
    <citation type="journal article" date="2019" name="Mol. Biol. Evol.">
        <title>Blast fungal genomes show frequent chromosomal changes, gene gains and losses, and effector gene turnover.</title>
        <authorList>
            <person name="Gomez Luciano L.B."/>
            <person name="Jason Tsai I."/>
            <person name="Chuma I."/>
            <person name="Tosa Y."/>
            <person name="Chen Y.H."/>
            <person name="Li J.Y."/>
            <person name="Li M.Y."/>
            <person name="Jade Lu M.Y."/>
            <person name="Nakayashiki H."/>
            <person name="Li W.H."/>
        </authorList>
    </citation>
    <scope>NUCLEOTIDE SEQUENCE [LARGE SCALE GENOMIC DNA]</scope>
    <source>
        <strain evidence="8 9">NI907</strain>
    </source>
</reference>
<evidence type="ECO:0000256" key="2">
    <source>
        <dbReference type="ARBA" id="ARBA00022692"/>
    </source>
</evidence>
<keyword evidence="3 6" id="KW-1133">Transmembrane helix</keyword>
<feature type="region of interest" description="Disordered" evidence="5">
    <location>
        <begin position="284"/>
        <end position="333"/>
    </location>
</feature>
<reference evidence="9" key="2">
    <citation type="submission" date="2019-10" db="EMBL/GenBank/DDBJ databases">
        <authorList>
            <consortium name="NCBI Genome Project"/>
        </authorList>
    </citation>
    <scope>NUCLEOTIDE SEQUENCE</scope>
    <source>
        <strain evidence="9">NI907</strain>
    </source>
</reference>
<sequence>MRNWQYLATWLAAVLPASAQCFLNSDWGNIAANQPFVLAWKNDGGFWDVLLNSDVRTQASLVGPIARNVTQPGVVWLPPADITNGDPNKLFAVQLWDLARGTTCSSPSFTFKTNNEPAGKASILPTVPVISTSVSMSSGAILATATIAPVFTTGVEASYSSTIPTTTATTDSDATNSQPKSNTIAVIIGVVFGILIAILIALSILLWRARRRRHMDKQSALQQQQQQQSAAKAAAIERDAATPTPSTPNQHPSELDSSSLLAEMHVEEMRHEMDDSTVTAAEMPTQNVPPVELPAEVPLGLLAPRRRQSLVSEMTPTDSRRSSPLLGPVSPMT</sequence>
<evidence type="ECO:0000256" key="3">
    <source>
        <dbReference type="ARBA" id="ARBA00022989"/>
    </source>
</evidence>
<evidence type="ECO:0000256" key="1">
    <source>
        <dbReference type="ARBA" id="ARBA00004167"/>
    </source>
</evidence>
<feature type="signal peptide" evidence="7">
    <location>
        <begin position="1"/>
        <end position="19"/>
    </location>
</feature>
<dbReference type="CDD" id="cd12087">
    <property type="entry name" value="TM_EGFR-like"/>
    <property type="match status" value="1"/>
</dbReference>
<feature type="chain" id="PRO_5027790161" description="Mid2 domain-containing protein" evidence="7">
    <location>
        <begin position="20"/>
        <end position="333"/>
    </location>
</feature>
<feature type="compositionally biased region" description="Low complexity" evidence="5">
    <location>
        <begin position="288"/>
        <end position="303"/>
    </location>
</feature>
<dbReference type="PANTHER" id="PTHR15549">
    <property type="entry name" value="PAIRED IMMUNOGLOBULIN-LIKE TYPE 2 RECEPTOR"/>
    <property type="match status" value="1"/>
</dbReference>
<feature type="transmembrane region" description="Helical" evidence="6">
    <location>
        <begin position="184"/>
        <end position="207"/>
    </location>
</feature>
<comment type="subcellular location">
    <subcellularLocation>
        <location evidence="1">Membrane</location>
        <topology evidence="1">Single-pass membrane protein</topology>
    </subcellularLocation>
</comment>
<keyword evidence="7" id="KW-0732">Signal</keyword>
<evidence type="ECO:0000256" key="4">
    <source>
        <dbReference type="ARBA" id="ARBA00023136"/>
    </source>
</evidence>
<evidence type="ECO:0000313" key="9">
    <source>
        <dbReference type="RefSeq" id="XP_030982080.1"/>
    </source>
</evidence>
<keyword evidence="8" id="KW-1185">Reference proteome</keyword>
<dbReference type="RefSeq" id="XP_030982080.1">
    <property type="nucleotide sequence ID" value="XM_031125459.1"/>
</dbReference>
<feature type="compositionally biased region" description="Low complexity" evidence="5">
    <location>
        <begin position="218"/>
        <end position="234"/>
    </location>
</feature>
<protein>
    <recommendedName>
        <fullName evidence="10">Mid2 domain-containing protein</fullName>
    </recommendedName>
</protein>
<gene>
    <name evidence="9" type="ORF">PgNI_05428</name>
</gene>
<accession>A0A6P8B4K9</accession>
<name>A0A6P8B4K9_PYRGI</name>
<evidence type="ECO:0000313" key="8">
    <source>
        <dbReference type="Proteomes" id="UP000515153"/>
    </source>
</evidence>
<evidence type="ECO:0000256" key="6">
    <source>
        <dbReference type="SAM" id="Phobius"/>
    </source>
</evidence>
<keyword evidence="4 6" id="KW-0472">Membrane</keyword>
<keyword evidence="2 6" id="KW-0812">Transmembrane</keyword>
<dbReference type="GO" id="GO:0071944">
    <property type="term" value="C:cell periphery"/>
    <property type="evidence" value="ECO:0007669"/>
    <property type="project" value="UniProtKB-ARBA"/>
</dbReference>
<dbReference type="PANTHER" id="PTHR15549:SF30">
    <property type="entry name" value="MID2 DOMAIN-CONTAINING PROTEIN"/>
    <property type="match status" value="1"/>
</dbReference>
<dbReference type="AlphaFoldDB" id="A0A6P8B4K9"/>
<dbReference type="GeneID" id="41960368"/>
<dbReference type="KEGG" id="pgri:PgNI_05428"/>
<evidence type="ECO:0000256" key="7">
    <source>
        <dbReference type="SAM" id="SignalP"/>
    </source>
</evidence>
<dbReference type="InterPro" id="IPR051694">
    <property type="entry name" value="Immunoregulatory_rcpt-like"/>
</dbReference>
<organism evidence="8 9">
    <name type="scientific">Pyricularia grisea</name>
    <name type="common">Crabgrass-specific blast fungus</name>
    <name type="synonym">Magnaporthe grisea</name>
    <dbReference type="NCBI Taxonomy" id="148305"/>
    <lineage>
        <taxon>Eukaryota</taxon>
        <taxon>Fungi</taxon>
        <taxon>Dikarya</taxon>
        <taxon>Ascomycota</taxon>
        <taxon>Pezizomycotina</taxon>
        <taxon>Sordariomycetes</taxon>
        <taxon>Sordariomycetidae</taxon>
        <taxon>Magnaporthales</taxon>
        <taxon>Pyriculariaceae</taxon>
        <taxon>Pyricularia</taxon>
    </lineage>
</organism>
<feature type="compositionally biased region" description="Polar residues" evidence="5">
    <location>
        <begin position="243"/>
        <end position="256"/>
    </location>
</feature>
<evidence type="ECO:0008006" key="10">
    <source>
        <dbReference type="Google" id="ProtNLM"/>
    </source>
</evidence>
<proteinExistence type="predicted"/>
<feature type="region of interest" description="Disordered" evidence="5">
    <location>
        <begin position="217"/>
        <end position="256"/>
    </location>
</feature>
<dbReference type="GO" id="GO:0016020">
    <property type="term" value="C:membrane"/>
    <property type="evidence" value="ECO:0007669"/>
    <property type="project" value="UniProtKB-SubCell"/>
</dbReference>
<reference evidence="9" key="3">
    <citation type="submission" date="2025-08" db="UniProtKB">
        <authorList>
            <consortium name="RefSeq"/>
        </authorList>
    </citation>
    <scope>IDENTIFICATION</scope>
    <source>
        <strain evidence="9">NI907</strain>
    </source>
</reference>
<dbReference type="Proteomes" id="UP000515153">
    <property type="component" value="Chromosome I"/>
</dbReference>